<dbReference type="AlphaFoldDB" id="A0A1H4BGX9"/>
<protein>
    <submittedName>
        <fullName evidence="1">Type VI secretion system protein ImpB</fullName>
    </submittedName>
</protein>
<dbReference type="PIRSF" id="PIRSF028301">
    <property type="entry name" value="UCP028301"/>
    <property type="match status" value="1"/>
</dbReference>
<dbReference type="RefSeq" id="WP_093253254.1">
    <property type="nucleotide sequence ID" value="NZ_FNQM01000005.1"/>
</dbReference>
<dbReference type="STRING" id="89524.SAMN05444370_105206"/>
<reference evidence="1 2" key="1">
    <citation type="submission" date="2016-10" db="EMBL/GenBank/DDBJ databases">
        <authorList>
            <person name="de Groot N.N."/>
        </authorList>
    </citation>
    <scope>NUCLEOTIDE SEQUENCE [LARGE SCALE GENOMIC DNA]</scope>
    <source>
        <strain evidence="1 2">DSM 15345</strain>
    </source>
</reference>
<name>A0A1H4BGX9_9RHOB</name>
<dbReference type="InterPro" id="IPR008312">
    <property type="entry name" value="T6SS_TssB1"/>
</dbReference>
<accession>A0A1H4BGX9</accession>
<dbReference type="PANTHER" id="PTHR35850">
    <property type="entry name" value="CYTOPLASMIC PROTEIN-RELATED"/>
    <property type="match status" value="1"/>
</dbReference>
<dbReference type="Pfam" id="PF05591">
    <property type="entry name" value="T6SS_VipA"/>
    <property type="match status" value="1"/>
</dbReference>
<keyword evidence="2" id="KW-1185">Reference proteome</keyword>
<organism evidence="1 2">
    <name type="scientific">Rubrimonas cliftonensis</name>
    <dbReference type="NCBI Taxonomy" id="89524"/>
    <lineage>
        <taxon>Bacteria</taxon>
        <taxon>Pseudomonadati</taxon>
        <taxon>Pseudomonadota</taxon>
        <taxon>Alphaproteobacteria</taxon>
        <taxon>Rhodobacterales</taxon>
        <taxon>Paracoccaceae</taxon>
        <taxon>Rubrimonas</taxon>
    </lineage>
</organism>
<evidence type="ECO:0000313" key="1">
    <source>
        <dbReference type="EMBL" id="SEA47429.1"/>
    </source>
</evidence>
<sequence>MSGSGQKFIGRNRAPRVQIEYDLETGGAQKKVSLPFVMAVMADLKGRWQDGEDPSQIVDREFDDVDISTFNTFMEGTRPRAQFRVPNKLTDDPDSELSVDLTFTNMKDFTPGRIAEKVGPLNELLTARNQLKSLLSFMDGKPNAEKTIKELLGNETLLKSLAASKDGGKTDGEA</sequence>
<evidence type="ECO:0000313" key="2">
    <source>
        <dbReference type="Proteomes" id="UP000198703"/>
    </source>
</evidence>
<gene>
    <name evidence="1" type="ORF">SAMN05444370_105206</name>
</gene>
<dbReference type="NCBIfam" id="TIGR03358">
    <property type="entry name" value="VI_chp_5"/>
    <property type="match status" value="1"/>
</dbReference>
<dbReference type="EMBL" id="FNQM01000005">
    <property type="protein sequence ID" value="SEA47429.1"/>
    <property type="molecule type" value="Genomic_DNA"/>
</dbReference>
<dbReference type="OrthoDB" id="9789942at2"/>
<dbReference type="PANTHER" id="PTHR35850:SF2">
    <property type="entry name" value="TYPE VI SECRETION SYSTEM CONTRACTILE SHEATH SMALL SUBUNIT"/>
    <property type="match status" value="1"/>
</dbReference>
<proteinExistence type="predicted"/>
<dbReference type="Proteomes" id="UP000198703">
    <property type="component" value="Unassembled WGS sequence"/>
</dbReference>